<protein>
    <submittedName>
        <fullName evidence="1">BgtTE-56068</fullName>
    </submittedName>
</protein>
<dbReference type="EMBL" id="LR026990">
    <property type="protein sequence ID" value="VDB89734.1"/>
    <property type="molecule type" value="Genomic_DNA"/>
</dbReference>
<evidence type="ECO:0000313" key="1">
    <source>
        <dbReference type="EMBL" id="VDB89734.1"/>
    </source>
</evidence>
<reference evidence="1 2" key="1">
    <citation type="submission" date="2018-08" db="EMBL/GenBank/DDBJ databases">
        <authorList>
            <person name="Muller C M."/>
        </authorList>
    </citation>
    <scope>NUCLEOTIDE SEQUENCE [LARGE SCALE GENOMIC DNA]</scope>
</reference>
<dbReference type="Proteomes" id="UP000324639">
    <property type="component" value="Chromosome Bgt_-07"/>
</dbReference>
<name>A0A9X9QDS9_BLUGR</name>
<gene>
    <name evidence="1" type="ORF">BGT96224V316_LOCUS5487</name>
</gene>
<proteinExistence type="predicted"/>
<dbReference type="AlphaFoldDB" id="A0A9X9QDS9"/>
<sequence>MIMPLLDLLWSQLITIYTPTPIFTPAGGSKAWRTNLGDSSLGWT</sequence>
<evidence type="ECO:0000313" key="2">
    <source>
        <dbReference type="Proteomes" id="UP000324639"/>
    </source>
</evidence>
<accession>A0A9X9QDS9</accession>
<organism evidence="1 2">
    <name type="scientific">Blumeria graminis f. sp. tritici</name>
    <dbReference type="NCBI Taxonomy" id="62690"/>
    <lineage>
        <taxon>Eukaryota</taxon>
        <taxon>Fungi</taxon>
        <taxon>Dikarya</taxon>
        <taxon>Ascomycota</taxon>
        <taxon>Pezizomycotina</taxon>
        <taxon>Leotiomycetes</taxon>
        <taxon>Erysiphales</taxon>
        <taxon>Erysiphaceae</taxon>
        <taxon>Blumeria</taxon>
    </lineage>
</organism>
<keyword evidence="2" id="KW-1185">Reference proteome</keyword>